<dbReference type="Gene3D" id="3.40.50.11260">
    <property type="match status" value="1"/>
</dbReference>
<evidence type="ECO:0000313" key="3">
    <source>
        <dbReference type="Proteomes" id="UP000887564"/>
    </source>
</evidence>
<dbReference type="GO" id="GO:0016887">
    <property type="term" value="F:ATP hydrolysis activity"/>
    <property type="evidence" value="ECO:0007669"/>
    <property type="project" value="InterPro"/>
</dbReference>
<protein>
    <submittedName>
        <fullName evidence="4">Uncharacterized protein</fullName>
    </submittedName>
</protein>
<dbReference type="WBParaSite" id="PEQ_0001003001-mRNA-1">
    <property type="protein sequence ID" value="PEQ_0001003001-mRNA-1"/>
    <property type="gene ID" value="PEQ_0001003001"/>
</dbReference>
<evidence type="ECO:0000256" key="1">
    <source>
        <dbReference type="ARBA" id="ARBA00008239"/>
    </source>
</evidence>
<proteinExistence type="inferred from homology"/>
<dbReference type="SUPFAM" id="SSF54211">
    <property type="entry name" value="Ribosomal protein S5 domain 2-like"/>
    <property type="match status" value="1"/>
</dbReference>
<keyword evidence="3" id="KW-1185">Reference proteome</keyword>
<evidence type="ECO:0000313" key="4">
    <source>
        <dbReference type="WBParaSite" id="PEQ_0001003001-mRNA-1"/>
    </source>
</evidence>
<keyword evidence="2" id="KW-0143">Chaperone</keyword>
<dbReference type="Pfam" id="PF00183">
    <property type="entry name" value="HSP90"/>
    <property type="match status" value="1"/>
</dbReference>
<dbReference type="AlphaFoldDB" id="A0A914RU74"/>
<dbReference type="Proteomes" id="UP000887564">
    <property type="component" value="Unplaced"/>
</dbReference>
<sequence length="109" mass="12355">MQEGQNEIYYLFAPNRQLAEHSPYFEMFESQNREVLFAYEAADETVFLSLPQYRMKQLKSVDSWAKSGGTNEKSNAVIFDNDATDCAVLLCSLIAKVGCVMISVVEQNQ</sequence>
<dbReference type="GO" id="GO:0140662">
    <property type="term" value="F:ATP-dependent protein folding chaperone"/>
    <property type="evidence" value="ECO:0007669"/>
    <property type="project" value="InterPro"/>
</dbReference>
<dbReference type="PANTHER" id="PTHR11528">
    <property type="entry name" value="HEAT SHOCK PROTEIN 90 FAMILY MEMBER"/>
    <property type="match status" value="1"/>
</dbReference>
<accession>A0A914RU74</accession>
<organism evidence="3 4">
    <name type="scientific">Parascaris equorum</name>
    <name type="common">Equine roundworm</name>
    <dbReference type="NCBI Taxonomy" id="6256"/>
    <lineage>
        <taxon>Eukaryota</taxon>
        <taxon>Metazoa</taxon>
        <taxon>Ecdysozoa</taxon>
        <taxon>Nematoda</taxon>
        <taxon>Chromadorea</taxon>
        <taxon>Rhabditida</taxon>
        <taxon>Spirurina</taxon>
        <taxon>Ascaridomorpha</taxon>
        <taxon>Ascaridoidea</taxon>
        <taxon>Ascarididae</taxon>
        <taxon>Parascaris</taxon>
    </lineage>
</organism>
<dbReference type="InterPro" id="IPR020568">
    <property type="entry name" value="Ribosomal_Su5_D2-typ_SF"/>
</dbReference>
<dbReference type="GO" id="GO:0005524">
    <property type="term" value="F:ATP binding"/>
    <property type="evidence" value="ECO:0007669"/>
    <property type="project" value="InterPro"/>
</dbReference>
<dbReference type="GO" id="GO:0051082">
    <property type="term" value="F:unfolded protein binding"/>
    <property type="evidence" value="ECO:0007669"/>
    <property type="project" value="InterPro"/>
</dbReference>
<reference evidence="4" key="1">
    <citation type="submission" date="2022-11" db="UniProtKB">
        <authorList>
            <consortium name="WormBaseParasite"/>
        </authorList>
    </citation>
    <scope>IDENTIFICATION</scope>
</reference>
<dbReference type="InterPro" id="IPR001404">
    <property type="entry name" value="Hsp90_fam"/>
</dbReference>
<evidence type="ECO:0000256" key="2">
    <source>
        <dbReference type="ARBA" id="ARBA00023186"/>
    </source>
</evidence>
<name>A0A914RU74_PAREQ</name>
<comment type="similarity">
    <text evidence="1">Belongs to the heat shock protein 90 family.</text>
</comment>